<dbReference type="InterPro" id="IPR007110">
    <property type="entry name" value="Ig-like_dom"/>
</dbReference>
<dbReference type="PROSITE" id="PS50835">
    <property type="entry name" value="IG_LIKE"/>
    <property type="match status" value="1"/>
</dbReference>
<dbReference type="PANTHER" id="PTHR23278">
    <property type="entry name" value="SIDESTEP PROTEIN"/>
    <property type="match status" value="1"/>
</dbReference>
<dbReference type="SMART" id="SM00409">
    <property type="entry name" value="IG"/>
    <property type="match status" value="1"/>
</dbReference>
<dbReference type="Gene3D" id="2.60.40.10">
    <property type="entry name" value="Immunoglobulins"/>
    <property type="match status" value="1"/>
</dbReference>
<sequence length="164" mass="18286">YPDYKTVSGGRAELPCNVTPVSVDDSVTLILWYRGNGSRTPIYTVDARGDASNNGTHFVGDVFSDGRRATFNVSARPALLTIDPVTEGDGMEYRCRVDFRWGRTMNSHVFLNVIVPPRSVIIQDMNGTVIRDTVIGPYDQDMDVMLTCLAEGGIRRQTYLQINY</sequence>
<dbReference type="InterPro" id="IPR036179">
    <property type="entry name" value="Ig-like_dom_sf"/>
</dbReference>
<dbReference type="InterPro" id="IPR003599">
    <property type="entry name" value="Ig_sub"/>
</dbReference>
<evidence type="ECO:0000313" key="2">
    <source>
        <dbReference type="EMBL" id="CAD7651662.1"/>
    </source>
</evidence>
<feature type="non-terminal residue" evidence="2">
    <location>
        <position position="1"/>
    </location>
</feature>
<protein>
    <recommendedName>
        <fullName evidence="1">Ig-like domain-containing protein</fullName>
    </recommendedName>
</protein>
<gene>
    <name evidence="2" type="ORF">ONB1V03_LOCUS8410</name>
</gene>
<accession>A0A7R9M162</accession>
<dbReference type="EMBL" id="CAJPVJ010004797">
    <property type="protein sequence ID" value="CAG2168926.1"/>
    <property type="molecule type" value="Genomic_DNA"/>
</dbReference>
<dbReference type="Proteomes" id="UP000728032">
    <property type="component" value="Unassembled WGS sequence"/>
</dbReference>
<dbReference type="SUPFAM" id="SSF48726">
    <property type="entry name" value="Immunoglobulin"/>
    <property type="match status" value="1"/>
</dbReference>
<organism evidence="2">
    <name type="scientific">Oppiella nova</name>
    <dbReference type="NCBI Taxonomy" id="334625"/>
    <lineage>
        <taxon>Eukaryota</taxon>
        <taxon>Metazoa</taxon>
        <taxon>Ecdysozoa</taxon>
        <taxon>Arthropoda</taxon>
        <taxon>Chelicerata</taxon>
        <taxon>Arachnida</taxon>
        <taxon>Acari</taxon>
        <taxon>Acariformes</taxon>
        <taxon>Sarcoptiformes</taxon>
        <taxon>Oribatida</taxon>
        <taxon>Brachypylina</taxon>
        <taxon>Oppioidea</taxon>
        <taxon>Oppiidae</taxon>
        <taxon>Oppiella</taxon>
    </lineage>
</organism>
<dbReference type="EMBL" id="OC919622">
    <property type="protein sequence ID" value="CAD7651662.1"/>
    <property type="molecule type" value="Genomic_DNA"/>
</dbReference>
<dbReference type="InterPro" id="IPR013151">
    <property type="entry name" value="Immunoglobulin_dom"/>
</dbReference>
<name>A0A7R9M162_9ACAR</name>
<dbReference type="Pfam" id="PF00047">
    <property type="entry name" value="ig"/>
    <property type="match status" value="1"/>
</dbReference>
<evidence type="ECO:0000313" key="3">
    <source>
        <dbReference type="Proteomes" id="UP000728032"/>
    </source>
</evidence>
<dbReference type="AlphaFoldDB" id="A0A7R9M162"/>
<keyword evidence="3" id="KW-1185">Reference proteome</keyword>
<reference evidence="2" key="1">
    <citation type="submission" date="2020-11" db="EMBL/GenBank/DDBJ databases">
        <authorList>
            <person name="Tran Van P."/>
        </authorList>
    </citation>
    <scope>NUCLEOTIDE SEQUENCE</scope>
</reference>
<feature type="domain" description="Ig-like" evidence="1">
    <location>
        <begin position="1"/>
        <end position="97"/>
    </location>
</feature>
<dbReference type="OrthoDB" id="10006996at2759"/>
<dbReference type="InterPro" id="IPR013783">
    <property type="entry name" value="Ig-like_fold"/>
</dbReference>
<evidence type="ECO:0000259" key="1">
    <source>
        <dbReference type="PROSITE" id="PS50835"/>
    </source>
</evidence>
<proteinExistence type="predicted"/>
<dbReference type="PANTHER" id="PTHR23278:SF19">
    <property type="entry name" value="OBSCURIN"/>
    <property type="match status" value="1"/>
</dbReference>